<name>A0AAP0P6N1_9MAGN</name>
<gene>
    <name evidence="2" type="ORF">Scep_012630</name>
</gene>
<dbReference type="Proteomes" id="UP001419268">
    <property type="component" value="Unassembled WGS sequence"/>
</dbReference>
<sequence>MADEVVKHLIVVGLSVTSGSMTSVATPSQPPMSKQKATATETGVRPSRSQAKKSRT</sequence>
<feature type="region of interest" description="Disordered" evidence="1">
    <location>
        <begin position="16"/>
        <end position="56"/>
    </location>
</feature>
<evidence type="ECO:0000313" key="2">
    <source>
        <dbReference type="EMBL" id="KAK9133102.1"/>
    </source>
</evidence>
<evidence type="ECO:0000313" key="3">
    <source>
        <dbReference type="Proteomes" id="UP001419268"/>
    </source>
</evidence>
<dbReference type="EMBL" id="JBBNAG010000005">
    <property type="protein sequence ID" value="KAK9133102.1"/>
    <property type="molecule type" value="Genomic_DNA"/>
</dbReference>
<organism evidence="2 3">
    <name type="scientific">Stephania cephalantha</name>
    <dbReference type="NCBI Taxonomy" id="152367"/>
    <lineage>
        <taxon>Eukaryota</taxon>
        <taxon>Viridiplantae</taxon>
        <taxon>Streptophyta</taxon>
        <taxon>Embryophyta</taxon>
        <taxon>Tracheophyta</taxon>
        <taxon>Spermatophyta</taxon>
        <taxon>Magnoliopsida</taxon>
        <taxon>Ranunculales</taxon>
        <taxon>Menispermaceae</taxon>
        <taxon>Menispermoideae</taxon>
        <taxon>Cissampelideae</taxon>
        <taxon>Stephania</taxon>
    </lineage>
</organism>
<proteinExistence type="predicted"/>
<dbReference type="AlphaFoldDB" id="A0AAP0P6N1"/>
<keyword evidence="3" id="KW-1185">Reference proteome</keyword>
<accession>A0AAP0P6N1</accession>
<reference evidence="2 3" key="1">
    <citation type="submission" date="2024-01" db="EMBL/GenBank/DDBJ databases">
        <title>Genome assemblies of Stephania.</title>
        <authorList>
            <person name="Yang L."/>
        </authorList>
    </citation>
    <scope>NUCLEOTIDE SEQUENCE [LARGE SCALE GENOMIC DNA]</scope>
    <source>
        <strain evidence="2">JXDWG</strain>
        <tissue evidence="2">Leaf</tissue>
    </source>
</reference>
<evidence type="ECO:0000256" key="1">
    <source>
        <dbReference type="SAM" id="MobiDB-lite"/>
    </source>
</evidence>
<protein>
    <submittedName>
        <fullName evidence="2">Uncharacterized protein</fullName>
    </submittedName>
</protein>
<feature type="compositionally biased region" description="Polar residues" evidence="1">
    <location>
        <begin position="16"/>
        <end position="41"/>
    </location>
</feature>
<comment type="caution">
    <text evidence="2">The sequence shown here is derived from an EMBL/GenBank/DDBJ whole genome shotgun (WGS) entry which is preliminary data.</text>
</comment>